<dbReference type="PANTHER" id="PTHR43719">
    <property type="entry name" value="TWO-COMPONENT HISTIDINE KINASE"/>
    <property type="match status" value="1"/>
</dbReference>
<dbReference type="GO" id="GO:0000160">
    <property type="term" value="P:phosphorelay signal transduction system"/>
    <property type="evidence" value="ECO:0007669"/>
    <property type="project" value="InterPro"/>
</dbReference>
<dbReference type="InterPro" id="IPR011006">
    <property type="entry name" value="CheY-like_superfamily"/>
</dbReference>
<dbReference type="Gene3D" id="3.40.50.2300">
    <property type="match status" value="1"/>
</dbReference>
<evidence type="ECO:0000259" key="3">
    <source>
        <dbReference type="PROSITE" id="PS50110"/>
    </source>
</evidence>
<dbReference type="PROSITE" id="PS50110">
    <property type="entry name" value="RESPONSE_REGULATORY"/>
    <property type="match status" value="1"/>
</dbReference>
<dbReference type="PANTHER" id="PTHR43719:SF28">
    <property type="entry name" value="PEROXIDE STRESS-ACTIVATED HISTIDINE KINASE MAK1-RELATED"/>
    <property type="match status" value="1"/>
</dbReference>
<keyword evidence="5" id="KW-1185">Reference proteome</keyword>
<dbReference type="CDD" id="cd17546">
    <property type="entry name" value="REC_hyHK_CKI1_RcsC-like"/>
    <property type="match status" value="1"/>
</dbReference>
<dbReference type="EMBL" id="CP010311">
    <property type="protein sequence ID" value="AJF07484.1"/>
    <property type="molecule type" value="Genomic_DNA"/>
</dbReference>
<dbReference type="Pfam" id="PF00072">
    <property type="entry name" value="Response_reg"/>
    <property type="match status" value="1"/>
</dbReference>
<reference evidence="4 5" key="1">
    <citation type="journal article" date="2015" name="Genome Announc.">
        <title>Genomes of Geoalkalibacter ferrihydriticus Z-0531T and Geoalkalibacter subterraneus Red1T, Two Haloalkaliphilic Metal-Reducing Deltaproteobacteria.</title>
        <authorList>
            <person name="Badalamenti J.P."/>
            <person name="Krajmalnik-Brown R."/>
            <person name="Torres C.I."/>
            <person name="Bond D.R."/>
        </authorList>
    </citation>
    <scope>NUCLEOTIDE SEQUENCE [LARGE SCALE GENOMIC DNA]</scope>
    <source>
        <strain evidence="4 5">Red1</strain>
    </source>
</reference>
<accession>A0A0B5FS55</accession>
<dbReference type="RefSeq" id="WP_040201392.1">
    <property type="nucleotide sequence ID" value="NZ_CP010311.1"/>
</dbReference>
<dbReference type="SUPFAM" id="SSF52172">
    <property type="entry name" value="CheY-like"/>
    <property type="match status" value="1"/>
</dbReference>
<dbReference type="InterPro" id="IPR001789">
    <property type="entry name" value="Sig_transdc_resp-reg_receiver"/>
</dbReference>
<dbReference type="SMART" id="SM00448">
    <property type="entry name" value="REC"/>
    <property type="match status" value="1"/>
</dbReference>
<proteinExistence type="predicted"/>
<dbReference type="KEGG" id="gsb:GSUB_14275"/>
<feature type="domain" description="Response regulatory" evidence="3">
    <location>
        <begin position="2"/>
        <end position="129"/>
    </location>
</feature>
<protein>
    <submittedName>
        <fullName evidence="4">Chemotaxis protein CheY</fullName>
    </submittedName>
</protein>
<evidence type="ECO:0000256" key="1">
    <source>
        <dbReference type="ARBA" id="ARBA00022553"/>
    </source>
</evidence>
<dbReference type="InterPro" id="IPR050956">
    <property type="entry name" value="2C_system_His_kinase"/>
</dbReference>
<dbReference type="HOGENOM" id="CLU_000445_69_12_7"/>
<keyword evidence="1 2" id="KW-0597">Phosphoprotein</keyword>
<evidence type="ECO:0000256" key="2">
    <source>
        <dbReference type="PROSITE-ProRule" id="PRU00169"/>
    </source>
</evidence>
<evidence type="ECO:0000313" key="4">
    <source>
        <dbReference type="EMBL" id="AJF07484.1"/>
    </source>
</evidence>
<evidence type="ECO:0000313" key="5">
    <source>
        <dbReference type="Proteomes" id="UP000035036"/>
    </source>
</evidence>
<dbReference type="OrthoDB" id="9790466at2"/>
<dbReference type="Proteomes" id="UP000035036">
    <property type="component" value="Chromosome"/>
</dbReference>
<feature type="modified residue" description="4-aspartylphosphate" evidence="2">
    <location>
        <position position="55"/>
    </location>
</feature>
<gene>
    <name evidence="4" type="ORF">GSUB_14275</name>
</gene>
<name>A0A0B5FS55_9BACT</name>
<dbReference type="STRING" id="483547.GSUB_14275"/>
<organism evidence="4 5">
    <name type="scientific">Geoalkalibacter subterraneus</name>
    <dbReference type="NCBI Taxonomy" id="483547"/>
    <lineage>
        <taxon>Bacteria</taxon>
        <taxon>Pseudomonadati</taxon>
        <taxon>Thermodesulfobacteriota</taxon>
        <taxon>Desulfuromonadia</taxon>
        <taxon>Desulfuromonadales</taxon>
        <taxon>Geoalkalibacteraceae</taxon>
        <taxon>Geoalkalibacter</taxon>
    </lineage>
</organism>
<dbReference type="AlphaFoldDB" id="A0A0B5FS55"/>
<sequence length="132" mass="15058">MRILIAEDDFTSRRLLQKMLEPFGSSDVAVNGEEAVTAFEAAQKEGRPYQLICLDIMMPEMDGQQVLKIIRRHEKELGVAPRDEVKVLMTTALDQPHDVVEAFYHGGCTDYLVKPIEKKNLLLKLRECKLLD</sequence>